<dbReference type="OrthoDB" id="10251809at2759"/>
<feature type="signal peptide" evidence="3">
    <location>
        <begin position="1"/>
        <end position="22"/>
    </location>
</feature>
<evidence type="ECO:0000256" key="1">
    <source>
        <dbReference type="ARBA" id="ARBA00022441"/>
    </source>
</evidence>
<comment type="caution">
    <text evidence="4">The sequence shown here is derived from an EMBL/GenBank/DDBJ whole genome shotgun (WGS) entry which is preliminary data.</text>
</comment>
<dbReference type="AlphaFoldDB" id="K2LXM6"/>
<dbReference type="Gene3D" id="2.120.10.80">
    <property type="entry name" value="Kelch-type beta propeller"/>
    <property type="match status" value="1"/>
</dbReference>
<dbReference type="Pfam" id="PF24681">
    <property type="entry name" value="Kelch_KLHDC2_KLHL20_DRC7"/>
    <property type="match status" value="1"/>
</dbReference>
<keyword evidence="1" id="KW-0880">Kelch repeat</keyword>
<keyword evidence="3" id="KW-0732">Signal</keyword>
<evidence type="ECO:0000313" key="4">
    <source>
        <dbReference type="EMBL" id="EKF27428.1"/>
    </source>
</evidence>
<name>K2LXM6_TRYCR</name>
<keyword evidence="2" id="KW-0677">Repeat</keyword>
<feature type="chain" id="PRO_5003860865" description="Trans-sialidase" evidence="3">
    <location>
        <begin position="23"/>
        <end position="423"/>
    </location>
</feature>
<organism evidence="4 5">
    <name type="scientific">Trypanosoma cruzi marinkellei</name>
    <dbReference type="NCBI Taxonomy" id="85056"/>
    <lineage>
        <taxon>Eukaryota</taxon>
        <taxon>Discoba</taxon>
        <taxon>Euglenozoa</taxon>
        <taxon>Kinetoplastea</taxon>
        <taxon>Metakinetoplastina</taxon>
        <taxon>Trypanosomatida</taxon>
        <taxon>Trypanosomatidae</taxon>
        <taxon>Trypanosoma</taxon>
        <taxon>Schizotrypanum</taxon>
    </lineage>
</organism>
<sequence>MFGLIFFFSLFLSFFVLFCVEGEGNGEMHDTMMMMMMTANSLNAHVYHDNLLLFSGLFTDRLWWLNLSSFCWHEEVCSGVFPPPTRLHATALSGSRFYVSGGESTSIDTSCAKTNALEHDLLEVFFIDLQDLEWGTVACEWKPRNRAHHTMNAVENSLIVFGGKPLLGEVTSYEVREMLTSGFYAIHVLDTLTGLWRVFSQALFPALWGHTVHMLNSSAIVIYGGFETTLETDENGEEMPTVAINNYIGFLNCKSLEYYQAPTRVPGRALHQSHVCGNNLCVIGGISVDESSLDLVQKRDAFEVSLITFETSPMAFFLQNWPSEHLVSVVYNQQLIVLNTMHDIFVQRMASGEPWKRYRCDPSALNTAPLPNIAFAKNKQTGEGTEGGTHIMPISLDGPLSRPSISPILLKTLSRLGYLLADI</sequence>
<evidence type="ECO:0000256" key="2">
    <source>
        <dbReference type="ARBA" id="ARBA00022737"/>
    </source>
</evidence>
<dbReference type="SUPFAM" id="SSF50965">
    <property type="entry name" value="Galactose oxidase, central domain"/>
    <property type="match status" value="1"/>
</dbReference>
<gene>
    <name evidence="4" type="ORF">MOQ_008846</name>
</gene>
<protein>
    <recommendedName>
        <fullName evidence="6">Trans-sialidase</fullName>
    </recommendedName>
</protein>
<dbReference type="PANTHER" id="PTHR46093">
    <property type="entry name" value="ACYL-COA-BINDING DOMAIN-CONTAINING PROTEIN 5"/>
    <property type="match status" value="1"/>
</dbReference>
<dbReference type="EMBL" id="AHKC01018261">
    <property type="protein sequence ID" value="EKF27428.1"/>
    <property type="molecule type" value="Genomic_DNA"/>
</dbReference>
<dbReference type="PANTHER" id="PTHR46093:SF18">
    <property type="entry name" value="FIBRONECTIN TYPE-III DOMAIN-CONTAINING PROTEIN"/>
    <property type="match status" value="1"/>
</dbReference>
<proteinExistence type="predicted"/>
<evidence type="ECO:0008006" key="6">
    <source>
        <dbReference type="Google" id="ProtNLM"/>
    </source>
</evidence>
<evidence type="ECO:0000256" key="3">
    <source>
        <dbReference type="SAM" id="SignalP"/>
    </source>
</evidence>
<accession>K2LXM6</accession>
<dbReference type="InterPro" id="IPR011043">
    <property type="entry name" value="Gal_Oxase/kelch_b-propeller"/>
</dbReference>
<dbReference type="Proteomes" id="UP000007350">
    <property type="component" value="Unassembled WGS sequence"/>
</dbReference>
<dbReference type="InterPro" id="IPR015915">
    <property type="entry name" value="Kelch-typ_b-propeller"/>
</dbReference>
<keyword evidence="5" id="KW-1185">Reference proteome</keyword>
<evidence type="ECO:0000313" key="5">
    <source>
        <dbReference type="Proteomes" id="UP000007350"/>
    </source>
</evidence>
<reference evidence="4 5" key="1">
    <citation type="journal article" date="2012" name="BMC Genomics">
        <title>Comparative genomic analysis of human infective Trypanosoma cruzi lineages with the bat-restricted subspecies T. cruzi marinkellei.</title>
        <authorList>
            <person name="Franzen O."/>
            <person name="Talavera-Lopez C."/>
            <person name="Ochaya S."/>
            <person name="Butler C.E."/>
            <person name="Messenger L.A."/>
            <person name="Lewis M.D."/>
            <person name="Llewellyn M.S."/>
            <person name="Marinkelle C.J."/>
            <person name="Tyler K.M."/>
            <person name="Miles M.A."/>
            <person name="Andersson B."/>
        </authorList>
    </citation>
    <scope>NUCLEOTIDE SEQUENCE [LARGE SCALE GENOMIC DNA]</scope>
    <source>
        <strain evidence="4 5">B7</strain>
    </source>
</reference>